<protein>
    <recommendedName>
        <fullName evidence="1">P68 RBP/TagC-like beta-propeller domain-containing protein</fullName>
    </recommendedName>
</protein>
<dbReference type="RefSeq" id="WP_391935063.1">
    <property type="nucleotide sequence ID" value="NZ_JBIBSM010000008.1"/>
</dbReference>
<organism evidence="2 3">
    <name type="scientific">Streptomyces lateritius</name>
    <dbReference type="NCBI Taxonomy" id="67313"/>
    <lineage>
        <taxon>Bacteria</taxon>
        <taxon>Bacillati</taxon>
        <taxon>Actinomycetota</taxon>
        <taxon>Actinomycetes</taxon>
        <taxon>Kitasatosporales</taxon>
        <taxon>Streptomycetaceae</taxon>
        <taxon>Streptomyces</taxon>
    </lineage>
</organism>
<dbReference type="EMBL" id="JBIBSM010000008">
    <property type="protein sequence ID" value="MFF8277844.1"/>
    <property type="molecule type" value="Genomic_DNA"/>
</dbReference>
<evidence type="ECO:0000259" key="1">
    <source>
        <dbReference type="Pfam" id="PF21311"/>
    </source>
</evidence>
<accession>A0ABW6YDC7</accession>
<evidence type="ECO:0000313" key="3">
    <source>
        <dbReference type="Proteomes" id="UP001603013"/>
    </source>
</evidence>
<dbReference type="Pfam" id="PF21311">
    <property type="entry name" value="Phage_RBD_prop"/>
    <property type="match status" value="1"/>
</dbReference>
<proteinExistence type="predicted"/>
<gene>
    <name evidence="2" type="ORF">ACF05T_17305</name>
</gene>
<keyword evidence="3" id="KW-1185">Reference proteome</keyword>
<reference evidence="2 3" key="1">
    <citation type="submission" date="2024-10" db="EMBL/GenBank/DDBJ databases">
        <title>The Natural Products Discovery Center: Release of the First 8490 Sequenced Strains for Exploring Actinobacteria Biosynthetic Diversity.</title>
        <authorList>
            <person name="Kalkreuter E."/>
            <person name="Kautsar S.A."/>
            <person name="Yang D."/>
            <person name="Bader C.D."/>
            <person name="Teijaro C.N."/>
            <person name="Fluegel L."/>
            <person name="Davis C.M."/>
            <person name="Simpson J.R."/>
            <person name="Lauterbach L."/>
            <person name="Steele A.D."/>
            <person name="Gui C."/>
            <person name="Meng S."/>
            <person name="Li G."/>
            <person name="Viehrig K."/>
            <person name="Ye F."/>
            <person name="Su P."/>
            <person name="Kiefer A.F."/>
            <person name="Nichols A."/>
            <person name="Cepeda A.J."/>
            <person name="Yan W."/>
            <person name="Fan B."/>
            <person name="Jiang Y."/>
            <person name="Adhikari A."/>
            <person name="Zheng C.-J."/>
            <person name="Schuster L."/>
            <person name="Cowan T.M."/>
            <person name="Smanski M.J."/>
            <person name="Chevrette M.G."/>
            <person name="De Carvalho L.P.S."/>
            <person name="Shen B."/>
        </authorList>
    </citation>
    <scope>NUCLEOTIDE SEQUENCE [LARGE SCALE GENOMIC DNA]</scope>
    <source>
        <strain evidence="2 3">NPDC015755</strain>
    </source>
</reference>
<dbReference type="Proteomes" id="UP001603013">
    <property type="component" value="Unassembled WGS sequence"/>
</dbReference>
<dbReference type="InterPro" id="IPR048799">
    <property type="entry name" value="P68_RBP_TagC-like_beta-prop"/>
</dbReference>
<sequence length="425" mass="45577">MSVTIEGQIDLAGPVGKLLHRRPLKNSTVMQSFGIDPVSGDIFVLQPMSGGIQLTGEPAAVDYATRIEHGDLCVTRLNPAGAITGHMYLRGFGHGVGMGLENRAGVIRLWTETASVPNGAKKGFGTAVTSFEFRSGTVLDHGSPLHTPPYRPGAGARFVTCTVDRSAGELVLRFELDLKMYFERYDLAKASAGVWEPIQRIPHPDQKGWFQGYTSHGGVLYMLSGMPIHPDYPENPPPGNTYLTAVDWTTGAILDQRLCVAAPGLEYREPEGMTVALRDGVPHLYFGFACEEPGPRTCTILFLSAAPEIDGVKVLTDWQPLTLAAGVTADQNALKGRLVSIAGTTTLQLSGGVKGSFAADTAVATLPDSLTPTMPARANVPRNNTGGQCVARLEAGTDRQLRLFGGRDTNVITWAQLDSFSSVWR</sequence>
<evidence type="ECO:0000313" key="2">
    <source>
        <dbReference type="EMBL" id="MFF8277844.1"/>
    </source>
</evidence>
<feature type="domain" description="P68 RBP/TagC-like beta-propeller" evidence="1">
    <location>
        <begin position="29"/>
        <end position="228"/>
    </location>
</feature>
<comment type="caution">
    <text evidence="2">The sequence shown here is derived from an EMBL/GenBank/DDBJ whole genome shotgun (WGS) entry which is preliminary data.</text>
</comment>
<name>A0ABW6YDC7_9ACTN</name>